<keyword evidence="3" id="KW-1185">Reference proteome</keyword>
<protein>
    <submittedName>
        <fullName evidence="2">Uncharacterized protein</fullName>
    </submittedName>
</protein>
<proteinExistence type="predicted"/>
<feature type="region of interest" description="Disordered" evidence="1">
    <location>
        <begin position="228"/>
        <end position="248"/>
    </location>
</feature>
<dbReference type="AlphaFoldDB" id="A0A1D2N4K3"/>
<accession>A0A1D2N4K3</accession>
<evidence type="ECO:0000313" key="2">
    <source>
        <dbReference type="EMBL" id="ODM99865.1"/>
    </source>
</evidence>
<sequence>MANQLKVSGLKNDCVLSFTSCFVNSLHLDSPNPSQSQSGRSLNPVSNTTLSSESVLQRDPPNLNSIIPDPAVISQQIQSSFQSLLQALNNIGNSSDIFSSLRNLTSSIGIGGLRIDDADYILGNVSEALRIAKQISEVVTRLRSSPLLPTQINAERRAYDADNNNLEGHTSTVSNRNANITSGAKQDGLRRMWDQLSTFQAQDGLRRMWDQLSTFQAQVDSSIQQTLSNARSNVEGSLSLARQQGTHS</sequence>
<evidence type="ECO:0000313" key="3">
    <source>
        <dbReference type="Proteomes" id="UP000094527"/>
    </source>
</evidence>
<gene>
    <name evidence="2" type="ORF">Ocin01_06824</name>
</gene>
<comment type="caution">
    <text evidence="2">The sequence shown here is derived from an EMBL/GenBank/DDBJ whole genome shotgun (WGS) entry which is preliminary data.</text>
</comment>
<name>A0A1D2N4K3_ORCCI</name>
<feature type="compositionally biased region" description="Polar residues" evidence="1">
    <location>
        <begin position="31"/>
        <end position="55"/>
    </location>
</feature>
<evidence type="ECO:0000256" key="1">
    <source>
        <dbReference type="SAM" id="MobiDB-lite"/>
    </source>
</evidence>
<dbReference type="Proteomes" id="UP000094527">
    <property type="component" value="Unassembled WGS sequence"/>
</dbReference>
<dbReference type="EMBL" id="LJIJ01000251">
    <property type="protein sequence ID" value="ODM99865.1"/>
    <property type="molecule type" value="Genomic_DNA"/>
</dbReference>
<reference evidence="2 3" key="1">
    <citation type="journal article" date="2016" name="Genome Biol. Evol.">
        <title>Gene Family Evolution Reflects Adaptation to Soil Environmental Stressors in the Genome of the Collembolan Orchesella cincta.</title>
        <authorList>
            <person name="Faddeeva-Vakhrusheva A."/>
            <person name="Derks M.F."/>
            <person name="Anvar S.Y."/>
            <person name="Agamennone V."/>
            <person name="Suring W."/>
            <person name="Smit S."/>
            <person name="van Straalen N.M."/>
            <person name="Roelofs D."/>
        </authorList>
    </citation>
    <scope>NUCLEOTIDE SEQUENCE [LARGE SCALE GENOMIC DNA]</scope>
    <source>
        <tissue evidence="2">Mixed pool</tissue>
    </source>
</reference>
<feature type="region of interest" description="Disordered" evidence="1">
    <location>
        <begin position="31"/>
        <end position="61"/>
    </location>
</feature>
<organism evidence="2 3">
    <name type="scientific">Orchesella cincta</name>
    <name type="common">Springtail</name>
    <name type="synonym">Podura cincta</name>
    <dbReference type="NCBI Taxonomy" id="48709"/>
    <lineage>
        <taxon>Eukaryota</taxon>
        <taxon>Metazoa</taxon>
        <taxon>Ecdysozoa</taxon>
        <taxon>Arthropoda</taxon>
        <taxon>Hexapoda</taxon>
        <taxon>Collembola</taxon>
        <taxon>Entomobryomorpha</taxon>
        <taxon>Entomobryoidea</taxon>
        <taxon>Orchesellidae</taxon>
        <taxon>Orchesellinae</taxon>
        <taxon>Orchesella</taxon>
    </lineage>
</organism>